<sequence>MEKKLSLQDYDAFYKSALLARQHVYLNVPNTIGRLDEYQQICRVCGCPNDGHFVDLDKYQEFEFEPSICSYRMLFQRASLQFQFHTMPDLPACICGTCAYKAKIFFLLTRQFLIGQQVMRGAVTDFYRDNYGIEPPEQMEDLLQLRKQLALIPKGRTTPFKAKTNKELIRNCGGKRPGKLKRSASEDSRLNAAPGTFNVRANELTSNITNRRKPNMNCQLTRSTVNLRHQPNKSPSPVKKVPPIQQGSVIAAPRIQAPRRERNVTLKGSGQTECIVTPRVTAKFGRIEEPLHKTHTAFTKLPEICTAEVPAQKPNVPPSKAQLQKKLQDRRKQWR</sequence>
<dbReference type="eggNOG" id="ENOG502TM30">
    <property type="taxonomic scope" value="Eukaryota"/>
</dbReference>
<name>B4LTQ0_DROVI</name>
<evidence type="ECO:0000313" key="5">
    <source>
        <dbReference type="Proteomes" id="UP000008792"/>
    </source>
</evidence>
<proteinExistence type="predicted"/>
<dbReference type="HOGENOM" id="CLU_754937_0_0_1"/>
<dbReference type="Proteomes" id="UP000008792">
    <property type="component" value="Unassembled WGS sequence"/>
</dbReference>
<organism evidence="2 5">
    <name type="scientific">Drosophila virilis</name>
    <name type="common">Fruit fly</name>
    <dbReference type="NCBI Taxonomy" id="7244"/>
    <lineage>
        <taxon>Eukaryota</taxon>
        <taxon>Metazoa</taxon>
        <taxon>Ecdysozoa</taxon>
        <taxon>Arthropoda</taxon>
        <taxon>Hexapoda</taxon>
        <taxon>Insecta</taxon>
        <taxon>Pterygota</taxon>
        <taxon>Neoptera</taxon>
        <taxon>Endopterygota</taxon>
        <taxon>Diptera</taxon>
        <taxon>Brachycera</taxon>
        <taxon>Muscomorpha</taxon>
        <taxon>Ephydroidea</taxon>
        <taxon>Drosophilidae</taxon>
        <taxon>Drosophila</taxon>
    </lineage>
</organism>
<dbReference type="InParanoid" id="B4LTQ0"/>
<accession>B4LTQ0</accession>
<reference evidence="2 5" key="1">
    <citation type="journal article" date="2007" name="Nature">
        <title>Evolution of genes and genomes on the Drosophila phylogeny.</title>
        <authorList>
            <consortium name="Drosophila 12 Genomes Consortium"/>
            <person name="Clark A.G."/>
            <person name="Eisen M.B."/>
            <person name="Smith D.R."/>
            <person name="Bergman C.M."/>
            <person name="Oliver B."/>
            <person name="Markow T.A."/>
            <person name="Kaufman T.C."/>
            <person name="Kellis M."/>
            <person name="Gelbart W."/>
            <person name="Iyer V.N."/>
            <person name="Pollard D.A."/>
            <person name="Sackton T.B."/>
            <person name="Larracuente A.M."/>
            <person name="Singh N.D."/>
            <person name="Abad J.P."/>
            <person name="Abt D.N."/>
            <person name="Adryan B."/>
            <person name="Aguade M."/>
            <person name="Akashi H."/>
            <person name="Anderson W.W."/>
            <person name="Aquadro C.F."/>
            <person name="Ardell D.H."/>
            <person name="Arguello R."/>
            <person name="Artieri C.G."/>
            <person name="Barbash D.A."/>
            <person name="Barker D."/>
            <person name="Barsanti P."/>
            <person name="Batterham P."/>
            <person name="Batzoglou S."/>
            <person name="Begun D."/>
            <person name="Bhutkar A."/>
            <person name="Blanco E."/>
            <person name="Bosak S.A."/>
            <person name="Bradley R.K."/>
            <person name="Brand A.D."/>
            <person name="Brent M.R."/>
            <person name="Brooks A.N."/>
            <person name="Brown R.H."/>
            <person name="Butlin R.K."/>
            <person name="Caggese C."/>
            <person name="Calvi B.R."/>
            <person name="Bernardo de Carvalho A."/>
            <person name="Caspi A."/>
            <person name="Castrezana S."/>
            <person name="Celniker S.E."/>
            <person name="Chang J.L."/>
            <person name="Chapple C."/>
            <person name="Chatterji S."/>
            <person name="Chinwalla A."/>
            <person name="Civetta A."/>
            <person name="Clifton S.W."/>
            <person name="Comeron J.M."/>
            <person name="Costello J.C."/>
            <person name="Coyne J.A."/>
            <person name="Daub J."/>
            <person name="David R.G."/>
            <person name="Delcher A.L."/>
            <person name="Delehaunty K."/>
            <person name="Do C.B."/>
            <person name="Ebling H."/>
            <person name="Edwards K."/>
            <person name="Eickbush T."/>
            <person name="Evans J.D."/>
            <person name="Filipski A."/>
            <person name="Findeiss S."/>
            <person name="Freyhult E."/>
            <person name="Fulton L."/>
            <person name="Fulton R."/>
            <person name="Garcia A.C."/>
            <person name="Gardiner A."/>
            <person name="Garfield D.A."/>
            <person name="Garvin B.E."/>
            <person name="Gibson G."/>
            <person name="Gilbert D."/>
            <person name="Gnerre S."/>
            <person name="Godfrey J."/>
            <person name="Good R."/>
            <person name="Gotea V."/>
            <person name="Gravely B."/>
            <person name="Greenberg A.J."/>
            <person name="Griffiths-Jones S."/>
            <person name="Gross S."/>
            <person name="Guigo R."/>
            <person name="Gustafson E.A."/>
            <person name="Haerty W."/>
            <person name="Hahn M.W."/>
            <person name="Halligan D.L."/>
            <person name="Halpern A.L."/>
            <person name="Halter G.M."/>
            <person name="Han M.V."/>
            <person name="Heger A."/>
            <person name="Hillier L."/>
            <person name="Hinrichs A.S."/>
            <person name="Holmes I."/>
            <person name="Hoskins R.A."/>
            <person name="Hubisz M.J."/>
            <person name="Hultmark D."/>
            <person name="Huntley M.A."/>
            <person name="Jaffe D.B."/>
            <person name="Jagadeeshan S."/>
            <person name="Jeck W.R."/>
            <person name="Johnson J."/>
            <person name="Jones C.D."/>
            <person name="Jordan W.C."/>
            <person name="Karpen G.H."/>
            <person name="Kataoka E."/>
            <person name="Keightley P.D."/>
            <person name="Kheradpour P."/>
            <person name="Kirkness E.F."/>
            <person name="Koerich L.B."/>
            <person name="Kristiansen K."/>
            <person name="Kudrna D."/>
            <person name="Kulathinal R.J."/>
            <person name="Kumar S."/>
            <person name="Kwok R."/>
            <person name="Lander E."/>
            <person name="Langley C.H."/>
            <person name="Lapoint R."/>
            <person name="Lazzaro B.P."/>
            <person name="Lee S.J."/>
            <person name="Levesque L."/>
            <person name="Li R."/>
            <person name="Lin C.F."/>
            <person name="Lin M.F."/>
            <person name="Lindblad-Toh K."/>
            <person name="Llopart A."/>
            <person name="Long M."/>
            <person name="Low L."/>
            <person name="Lozovsky E."/>
            <person name="Lu J."/>
            <person name="Luo M."/>
            <person name="Machado C.A."/>
            <person name="Makalowski W."/>
            <person name="Marzo M."/>
            <person name="Matsuda M."/>
            <person name="Matzkin L."/>
            <person name="McAllister B."/>
            <person name="McBride C.S."/>
            <person name="McKernan B."/>
            <person name="McKernan K."/>
            <person name="Mendez-Lago M."/>
            <person name="Minx P."/>
            <person name="Mollenhauer M.U."/>
            <person name="Montooth K."/>
            <person name="Mount S.M."/>
            <person name="Mu X."/>
            <person name="Myers E."/>
            <person name="Negre B."/>
            <person name="Newfeld S."/>
            <person name="Nielsen R."/>
            <person name="Noor M.A."/>
            <person name="O'Grady P."/>
            <person name="Pachter L."/>
            <person name="Papaceit M."/>
            <person name="Parisi M.J."/>
            <person name="Parisi M."/>
            <person name="Parts L."/>
            <person name="Pedersen J.S."/>
            <person name="Pesole G."/>
            <person name="Phillippy A.M."/>
            <person name="Ponting C.P."/>
            <person name="Pop M."/>
            <person name="Porcelli D."/>
            <person name="Powell J.R."/>
            <person name="Prohaska S."/>
            <person name="Pruitt K."/>
            <person name="Puig M."/>
            <person name="Quesneville H."/>
            <person name="Ram K.R."/>
            <person name="Rand D."/>
            <person name="Rasmussen M.D."/>
            <person name="Reed L.K."/>
            <person name="Reenan R."/>
            <person name="Reily A."/>
            <person name="Remington K.A."/>
            <person name="Rieger T.T."/>
            <person name="Ritchie M.G."/>
            <person name="Robin C."/>
            <person name="Rogers Y.H."/>
            <person name="Rohde C."/>
            <person name="Rozas J."/>
            <person name="Rubenfield M.J."/>
            <person name="Ruiz A."/>
            <person name="Russo S."/>
            <person name="Salzberg S.L."/>
            <person name="Sanchez-Gracia A."/>
            <person name="Saranga D.J."/>
            <person name="Sato H."/>
            <person name="Schaeffer S.W."/>
            <person name="Schatz M.C."/>
            <person name="Schlenke T."/>
            <person name="Schwartz R."/>
            <person name="Segarra C."/>
            <person name="Singh R.S."/>
            <person name="Sirot L."/>
            <person name="Sirota M."/>
            <person name="Sisneros N.B."/>
            <person name="Smith C.D."/>
            <person name="Smith T.F."/>
            <person name="Spieth J."/>
            <person name="Stage D.E."/>
            <person name="Stark A."/>
            <person name="Stephan W."/>
            <person name="Strausberg R.L."/>
            <person name="Strempel S."/>
            <person name="Sturgill D."/>
            <person name="Sutton G."/>
            <person name="Sutton G.G."/>
            <person name="Tao W."/>
            <person name="Teichmann S."/>
            <person name="Tobari Y.N."/>
            <person name="Tomimura Y."/>
            <person name="Tsolas J.M."/>
            <person name="Valente V.L."/>
            <person name="Venter E."/>
            <person name="Venter J.C."/>
            <person name="Vicario S."/>
            <person name="Vieira F.G."/>
            <person name="Vilella A.J."/>
            <person name="Villasante A."/>
            <person name="Walenz B."/>
            <person name="Wang J."/>
            <person name="Wasserman M."/>
            <person name="Watts T."/>
            <person name="Wilson D."/>
            <person name="Wilson R.K."/>
            <person name="Wing R.A."/>
            <person name="Wolfner M.F."/>
            <person name="Wong A."/>
            <person name="Wong G.K."/>
            <person name="Wu C.I."/>
            <person name="Wu G."/>
            <person name="Yamamoto D."/>
            <person name="Yang H.P."/>
            <person name="Yang S.P."/>
            <person name="Yorke J.A."/>
            <person name="Yoshida K."/>
            <person name="Zdobnov E."/>
            <person name="Zhang P."/>
            <person name="Zhang Y."/>
            <person name="Zimin A.V."/>
            <person name="Baldwin J."/>
            <person name="Abdouelleil A."/>
            <person name="Abdulkadir J."/>
            <person name="Abebe A."/>
            <person name="Abera B."/>
            <person name="Abreu J."/>
            <person name="Acer S.C."/>
            <person name="Aftuck L."/>
            <person name="Alexander A."/>
            <person name="An P."/>
            <person name="Anderson E."/>
            <person name="Anderson S."/>
            <person name="Arachi H."/>
            <person name="Azer M."/>
            <person name="Bachantsang P."/>
            <person name="Barry A."/>
            <person name="Bayul T."/>
            <person name="Berlin A."/>
            <person name="Bessette D."/>
            <person name="Bloom T."/>
            <person name="Blye J."/>
            <person name="Boguslavskiy L."/>
            <person name="Bonnet C."/>
            <person name="Boukhgalter B."/>
            <person name="Bourzgui I."/>
            <person name="Brown A."/>
            <person name="Cahill P."/>
            <person name="Channer S."/>
            <person name="Cheshatsang Y."/>
            <person name="Chuda L."/>
            <person name="Citroen M."/>
            <person name="Collymore A."/>
            <person name="Cooke P."/>
            <person name="Costello M."/>
            <person name="D'Aco K."/>
            <person name="Daza R."/>
            <person name="De Haan G."/>
            <person name="DeGray S."/>
            <person name="DeMaso C."/>
            <person name="Dhargay N."/>
            <person name="Dooley K."/>
            <person name="Dooley E."/>
            <person name="Doricent M."/>
            <person name="Dorje P."/>
            <person name="Dorjee K."/>
            <person name="Dupes A."/>
            <person name="Elong R."/>
            <person name="Falk J."/>
            <person name="Farina A."/>
            <person name="Faro S."/>
            <person name="Ferguson D."/>
            <person name="Fisher S."/>
            <person name="Foley C.D."/>
            <person name="Franke A."/>
            <person name="Friedrich D."/>
            <person name="Gadbois L."/>
            <person name="Gearin G."/>
            <person name="Gearin C.R."/>
            <person name="Giannoukos G."/>
            <person name="Goode T."/>
            <person name="Graham J."/>
            <person name="Grandbois E."/>
            <person name="Grewal S."/>
            <person name="Gyaltsen K."/>
            <person name="Hafez N."/>
            <person name="Hagos B."/>
            <person name="Hall J."/>
            <person name="Henson C."/>
            <person name="Hollinger A."/>
            <person name="Honan T."/>
            <person name="Huard M.D."/>
            <person name="Hughes L."/>
            <person name="Hurhula B."/>
            <person name="Husby M.E."/>
            <person name="Kamat A."/>
            <person name="Kanga B."/>
            <person name="Kashin S."/>
            <person name="Khazanovich D."/>
            <person name="Kisner P."/>
            <person name="Lance K."/>
            <person name="Lara M."/>
            <person name="Lee W."/>
            <person name="Lennon N."/>
            <person name="Letendre F."/>
            <person name="LeVine R."/>
            <person name="Lipovsky A."/>
            <person name="Liu X."/>
            <person name="Liu J."/>
            <person name="Liu S."/>
            <person name="Lokyitsang T."/>
            <person name="Lokyitsang Y."/>
            <person name="Lubonja R."/>
            <person name="Lui A."/>
            <person name="MacDonald P."/>
            <person name="Magnisalis V."/>
            <person name="Maru K."/>
            <person name="Matthews C."/>
            <person name="McCusker W."/>
            <person name="McDonough S."/>
            <person name="Mehta T."/>
            <person name="Meldrim J."/>
            <person name="Meneus L."/>
            <person name="Mihai O."/>
            <person name="Mihalev A."/>
            <person name="Mihova T."/>
            <person name="Mittelman R."/>
            <person name="Mlenga V."/>
            <person name="Montmayeur A."/>
            <person name="Mulrain L."/>
            <person name="Navidi A."/>
            <person name="Naylor J."/>
            <person name="Negash T."/>
            <person name="Nguyen T."/>
            <person name="Nguyen N."/>
            <person name="Nicol R."/>
            <person name="Norbu C."/>
            <person name="Norbu N."/>
            <person name="Novod N."/>
            <person name="O'Neill B."/>
            <person name="Osman S."/>
            <person name="Markiewicz E."/>
            <person name="Oyono O.L."/>
            <person name="Patti C."/>
            <person name="Phunkhang P."/>
            <person name="Pierre F."/>
            <person name="Priest M."/>
            <person name="Raghuraman S."/>
            <person name="Rege F."/>
            <person name="Reyes R."/>
            <person name="Rise C."/>
            <person name="Rogov P."/>
            <person name="Ross K."/>
            <person name="Ryan E."/>
            <person name="Settipalli S."/>
            <person name="Shea T."/>
            <person name="Sherpa N."/>
            <person name="Shi L."/>
            <person name="Shih D."/>
            <person name="Sparrow T."/>
            <person name="Spaulding J."/>
            <person name="Stalker J."/>
            <person name="Stange-Thomann N."/>
            <person name="Stavropoulos S."/>
            <person name="Stone C."/>
            <person name="Strader C."/>
            <person name="Tesfaye S."/>
            <person name="Thomson T."/>
            <person name="Thoulutsang Y."/>
            <person name="Thoulutsang D."/>
            <person name="Topham K."/>
            <person name="Topping I."/>
            <person name="Tsamla T."/>
            <person name="Vassiliev H."/>
            <person name="Vo A."/>
            <person name="Wangchuk T."/>
            <person name="Wangdi T."/>
            <person name="Weiand M."/>
            <person name="Wilkinson J."/>
            <person name="Wilson A."/>
            <person name="Yadav S."/>
            <person name="Young G."/>
            <person name="Yu Q."/>
            <person name="Zembek L."/>
            <person name="Zhong D."/>
            <person name="Zimmer A."/>
            <person name="Zwirko Z."/>
            <person name="Jaffe D.B."/>
            <person name="Alvarez P."/>
            <person name="Brockman W."/>
            <person name="Butler J."/>
            <person name="Chin C."/>
            <person name="Gnerre S."/>
            <person name="Grabherr M."/>
            <person name="Kleber M."/>
            <person name="Mauceli E."/>
            <person name="MacCallum I."/>
        </authorList>
    </citation>
    <scope>NUCLEOTIDE SEQUENCE [LARGE SCALE GENOMIC DNA]</scope>
    <source>
        <strain evidence="2">TSC#15010-1051.87</strain>
        <strain evidence="5">Tucson 15010-1051.87</strain>
    </source>
</reference>
<dbReference type="EMBL" id="CH940649">
    <property type="protein sequence ID" value="KRF81983.1"/>
    <property type="molecule type" value="Genomic_DNA"/>
</dbReference>
<evidence type="ECO:0000313" key="2">
    <source>
        <dbReference type="EMBL" id="EDW65023.2"/>
    </source>
</evidence>
<feature type="compositionally biased region" description="Basic and acidic residues" evidence="1">
    <location>
        <begin position="326"/>
        <end position="335"/>
    </location>
</feature>
<dbReference type="AlphaFoldDB" id="B4LTQ0"/>
<keyword evidence="5" id="KW-1185">Reference proteome</keyword>
<reference evidence="2" key="2">
    <citation type="journal article" date="2008" name="Bioinformatics">
        <title>Assembly reconciliation.</title>
        <authorList>
            <person name="Zimin A.V."/>
            <person name="Smith D.R."/>
            <person name="Sutton G."/>
            <person name="Yorke J.A."/>
        </authorList>
    </citation>
    <scope>NUCLEOTIDE SEQUENCE</scope>
    <source>
        <strain evidence="2">TSC#15010-1051.87</strain>
    </source>
</reference>
<reference evidence="2" key="3">
    <citation type="submission" date="2008-06" db="EMBL/GenBank/DDBJ databases">
        <authorList>
            <consortium name="FlyBase"/>
        </authorList>
    </citation>
    <scope>NUCLEOTIDE SEQUENCE</scope>
    <source>
        <strain evidence="2">TSC#15010-1051.87</strain>
    </source>
</reference>
<gene>
    <name evidence="2" type="primary">Dvir\GJ17793</name>
    <name evidence="2" type="ORF">Dvir_GJ17793</name>
</gene>
<dbReference type="EMBL" id="CH940649">
    <property type="protein sequence ID" value="KRF81984.1"/>
    <property type="molecule type" value="Genomic_DNA"/>
</dbReference>
<evidence type="ECO:0000313" key="3">
    <source>
        <dbReference type="EMBL" id="KRF81983.1"/>
    </source>
</evidence>
<dbReference type="EMBL" id="CH940649">
    <property type="protein sequence ID" value="EDW65023.2"/>
    <property type="molecule type" value="Genomic_DNA"/>
</dbReference>
<dbReference type="OrthoDB" id="7849017at2759"/>
<evidence type="ECO:0000256" key="1">
    <source>
        <dbReference type="SAM" id="MobiDB-lite"/>
    </source>
</evidence>
<protein>
    <submittedName>
        <fullName evidence="2">Uncharacterized protein, isoform B</fullName>
    </submittedName>
    <submittedName>
        <fullName evidence="3">Uncharacterized protein, isoform C</fullName>
    </submittedName>
    <submittedName>
        <fullName evidence="4">Uncharacterized protein, isoform D</fullName>
    </submittedName>
</protein>
<dbReference type="KEGG" id="dvi:6628368"/>
<evidence type="ECO:0000313" key="4">
    <source>
        <dbReference type="EMBL" id="KRF81984.1"/>
    </source>
</evidence>
<feature type="region of interest" description="Disordered" evidence="1">
    <location>
        <begin position="309"/>
        <end position="335"/>
    </location>
</feature>